<reference evidence="2" key="1">
    <citation type="journal article" date="2015" name="Nat. Genet.">
        <title>The genome and transcriptome of the zoonotic hookworm Ancylostoma ceylanicum identify infection-specific gene families.</title>
        <authorList>
            <person name="Schwarz E.M."/>
            <person name="Hu Y."/>
            <person name="Antoshechkin I."/>
            <person name="Miller M.M."/>
            <person name="Sternberg P.W."/>
            <person name="Aroian R.V."/>
        </authorList>
    </citation>
    <scope>NUCLEOTIDE SEQUENCE</scope>
    <source>
        <strain evidence="2">HY135</strain>
    </source>
</reference>
<organism evidence="1 2">
    <name type="scientific">Ancylostoma ceylanicum</name>
    <dbReference type="NCBI Taxonomy" id="53326"/>
    <lineage>
        <taxon>Eukaryota</taxon>
        <taxon>Metazoa</taxon>
        <taxon>Ecdysozoa</taxon>
        <taxon>Nematoda</taxon>
        <taxon>Chromadorea</taxon>
        <taxon>Rhabditida</taxon>
        <taxon>Rhabditina</taxon>
        <taxon>Rhabditomorpha</taxon>
        <taxon>Strongyloidea</taxon>
        <taxon>Ancylostomatidae</taxon>
        <taxon>Ancylostomatinae</taxon>
        <taxon>Ancylostoma</taxon>
    </lineage>
</organism>
<accession>A0A016UAS6</accession>
<proteinExistence type="predicted"/>
<keyword evidence="2" id="KW-1185">Reference proteome</keyword>
<gene>
    <name evidence="1" type="primary">Acey_s0048.g1705</name>
    <name evidence="1" type="ORF">Y032_0048g1705</name>
</gene>
<dbReference type="AlphaFoldDB" id="A0A016UAS6"/>
<dbReference type="EMBL" id="JARK01001384">
    <property type="protein sequence ID" value="EYC12275.1"/>
    <property type="molecule type" value="Genomic_DNA"/>
</dbReference>
<comment type="caution">
    <text evidence="1">The sequence shown here is derived from an EMBL/GenBank/DDBJ whole genome shotgun (WGS) entry which is preliminary data.</text>
</comment>
<evidence type="ECO:0000313" key="1">
    <source>
        <dbReference type="EMBL" id="EYC12275.1"/>
    </source>
</evidence>
<dbReference type="Proteomes" id="UP000024635">
    <property type="component" value="Unassembled WGS sequence"/>
</dbReference>
<protein>
    <submittedName>
        <fullName evidence="1">Uncharacterized protein</fullName>
    </submittedName>
</protein>
<sequence length="121" mass="13652">MTPLPPQLHFAHALPFPLPKREQEDFSPSLQIPVICEVEGDLQVFPVRHHRLLECVASTKFWNSWTHQHAKLQSFGSCASPQDASCPESTYHQVTGASLPSTKILRAPRTERMLWGHVSKS</sequence>
<name>A0A016UAS6_9BILA</name>
<evidence type="ECO:0000313" key="2">
    <source>
        <dbReference type="Proteomes" id="UP000024635"/>
    </source>
</evidence>